<accession>A0ABT0K1V4</accession>
<dbReference type="Proteomes" id="UP001201873">
    <property type="component" value="Unassembled WGS sequence"/>
</dbReference>
<dbReference type="CDD" id="cd14014">
    <property type="entry name" value="STKc_PknB_like"/>
    <property type="match status" value="1"/>
</dbReference>
<dbReference type="PROSITE" id="PS50011">
    <property type="entry name" value="PROTEIN_KINASE_DOM"/>
    <property type="match status" value="1"/>
</dbReference>
<dbReference type="Gene3D" id="3.30.200.20">
    <property type="entry name" value="Phosphorylase Kinase, domain 1"/>
    <property type="match status" value="1"/>
</dbReference>
<dbReference type="InterPro" id="IPR011009">
    <property type="entry name" value="Kinase-like_dom_sf"/>
</dbReference>
<reference evidence="9 10" key="1">
    <citation type="submission" date="2022-04" db="EMBL/GenBank/DDBJ databases">
        <title>Genome diversity in the genus Frankia.</title>
        <authorList>
            <person name="Carlos-Shanley C."/>
            <person name="Hahn D."/>
        </authorList>
    </citation>
    <scope>NUCLEOTIDE SEQUENCE [LARGE SCALE GENOMIC DNA]</scope>
    <source>
        <strain evidence="9 10">Ag45/Mut15</strain>
    </source>
</reference>
<gene>
    <name evidence="9" type="ORF">MXD59_18450</name>
</gene>
<name>A0ABT0K1V4_9ACTN</name>
<dbReference type="InterPro" id="IPR011990">
    <property type="entry name" value="TPR-like_helical_dom_sf"/>
</dbReference>
<protein>
    <recommendedName>
        <fullName evidence="1">non-specific serine/threonine protein kinase</fullName>
        <ecNumber evidence="1">2.7.11.1</ecNumber>
    </recommendedName>
</protein>
<dbReference type="Pfam" id="PF00069">
    <property type="entry name" value="Pkinase"/>
    <property type="match status" value="1"/>
</dbReference>
<evidence type="ECO:0000313" key="9">
    <source>
        <dbReference type="EMBL" id="MCK9877732.1"/>
    </source>
</evidence>
<evidence type="ECO:0000256" key="7">
    <source>
        <dbReference type="SAM" id="MobiDB-lite"/>
    </source>
</evidence>
<keyword evidence="4" id="KW-0547">Nucleotide-binding</keyword>
<evidence type="ECO:0000256" key="5">
    <source>
        <dbReference type="ARBA" id="ARBA00022777"/>
    </source>
</evidence>
<dbReference type="EC" id="2.7.11.1" evidence="1"/>
<dbReference type="PROSITE" id="PS00108">
    <property type="entry name" value="PROTEIN_KINASE_ST"/>
    <property type="match status" value="1"/>
</dbReference>
<evidence type="ECO:0000256" key="2">
    <source>
        <dbReference type="ARBA" id="ARBA00022527"/>
    </source>
</evidence>
<dbReference type="PANTHER" id="PTHR43289:SF6">
    <property type="entry name" value="SERINE_THREONINE-PROTEIN KINASE NEKL-3"/>
    <property type="match status" value="1"/>
</dbReference>
<comment type="caution">
    <text evidence="9">The sequence shown here is derived from an EMBL/GenBank/DDBJ whole genome shotgun (WGS) entry which is preliminary data.</text>
</comment>
<organism evidence="9 10">
    <name type="scientific">Frankia umida</name>
    <dbReference type="NCBI Taxonomy" id="573489"/>
    <lineage>
        <taxon>Bacteria</taxon>
        <taxon>Bacillati</taxon>
        <taxon>Actinomycetota</taxon>
        <taxon>Actinomycetes</taxon>
        <taxon>Frankiales</taxon>
        <taxon>Frankiaceae</taxon>
        <taxon>Frankia</taxon>
    </lineage>
</organism>
<feature type="region of interest" description="Disordered" evidence="7">
    <location>
        <begin position="307"/>
        <end position="349"/>
    </location>
</feature>
<keyword evidence="2 9" id="KW-0723">Serine/threonine-protein kinase</keyword>
<dbReference type="GO" id="GO:0004674">
    <property type="term" value="F:protein serine/threonine kinase activity"/>
    <property type="evidence" value="ECO:0007669"/>
    <property type="project" value="UniProtKB-KW"/>
</dbReference>
<evidence type="ECO:0000313" key="10">
    <source>
        <dbReference type="Proteomes" id="UP001201873"/>
    </source>
</evidence>
<sequence length="592" mass="62169">MSQRRLIDRRYELDALPLAKGGMGEVWTGRDVKLDREIAVKFVRFPDGQTDQDLVRRFVRESRITARLVHPGVPAVYDAGMHDGRPYLVMQRVHGISVADLVAEAGALPIGWAAAIGAQVASVLTVAHRASLVHRDLKPANLMLEPDGTVKVLDFGLAVGLDRADLSKITLTGQHLGTPAYMAPEQVLAGLSTPATDLYALGATLFEMLTGRRLFGGPSSYSVMHRQVEEIPTRVASLRSGVPAELDQLVADLLHKAPRDRPARVEAVYEVLARIATGLEPLPGVIDPEPNNPVRTYARITAQVHPDTAPAPPPVVPAGAGGPAVAGARTDPARPCDAPGSATSPPASGPVGLVGPSGPVGASVTVGPATTAGPTMPVVPAAREGGSAGEVSRAELRQARDEARGLARASRYSQAAAVLADAVDRAARATSVAGADVLALRLELADILFDGGDFHRAARGYAQLVDELTRRDDRDSERLLHVRLREATCRAMTGDVERALAQLGALRPDQEREFGVDDPRVLELRRQIGLLQLGAGQRVAAGETLAALLADIVRIWGASHPMASAVGQLLPGADPASAGASTTVLPGATGRP</sequence>
<proteinExistence type="predicted"/>
<dbReference type="RefSeq" id="WP_248825927.1">
    <property type="nucleotide sequence ID" value="NZ_JALKFT010000020.1"/>
</dbReference>
<keyword evidence="3" id="KW-0808">Transferase</keyword>
<dbReference type="InterPro" id="IPR000719">
    <property type="entry name" value="Prot_kinase_dom"/>
</dbReference>
<evidence type="ECO:0000256" key="6">
    <source>
        <dbReference type="ARBA" id="ARBA00022840"/>
    </source>
</evidence>
<dbReference type="PANTHER" id="PTHR43289">
    <property type="entry name" value="MITOGEN-ACTIVATED PROTEIN KINASE KINASE KINASE 20-RELATED"/>
    <property type="match status" value="1"/>
</dbReference>
<dbReference type="InterPro" id="IPR008271">
    <property type="entry name" value="Ser/Thr_kinase_AS"/>
</dbReference>
<evidence type="ECO:0000256" key="3">
    <source>
        <dbReference type="ARBA" id="ARBA00022679"/>
    </source>
</evidence>
<evidence type="ECO:0000256" key="4">
    <source>
        <dbReference type="ARBA" id="ARBA00022741"/>
    </source>
</evidence>
<dbReference type="SUPFAM" id="SSF56112">
    <property type="entry name" value="Protein kinase-like (PK-like)"/>
    <property type="match status" value="1"/>
</dbReference>
<evidence type="ECO:0000256" key="1">
    <source>
        <dbReference type="ARBA" id="ARBA00012513"/>
    </source>
</evidence>
<keyword evidence="6" id="KW-0067">ATP-binding</keyword>
<dbReference type="SMART" id="SM00220">
    <property type="entry name" value="S_TKc"/>
    <property type="match status" value="1"/>
</dbReference>
<keyword evidence="10" id="KW-1185">Reference proteome</keyword>
<dbReference type="Gene3D" id="1.25.40.10">
    <property type="entry name" value="Tetratricopeptide repeat domain"/>
    <property type="match status" value="1"/>
</dbReference>
<evidence type="ECO:0000259" key="8">
    <source>
        <dbReference type="PROSITE" id="PS50011"/>
    </source>
</evidence>
<feature type="compositionally biased region" description="Low complexity" evidence="7">
    <location>
        <begin position="338"/>
        <end position="349"/>
    </location>
</feature>
<dbReference type="EMBL" id="JALKFT010000020">
    <property type="protein sequence ID" value="MCK9877732.1"/>
    <property type="molecule type" value="Genomic_DNA"/>
</dbReference>
<keyword evidence="5 9" id="KW-0418">Kinase</keyword>
<dbReference type="Gene3D" id="1.10.510.10">
    <property type="entry name" value="Transferase(Phosphotransferase) domain 1"/>
    <property type="match status" value="1"/>
</dbReference>
<feature type="domain" description="Protein kinase" evidence="8">
    <location>
        <begin position="12"/>
        <end position="272"/>
    </location>
</feature>